<evidence type="ECO:0000313" key="1">
    <source>
        <dbReference type="EMBL" id="GAI04258.1"/>
    </source>
</evidence>
<evidence type="ECO:0008006" key="2">
    <source>
        <dbReference type="Google" id="ProtNLM"/>
    </source>
</evidence>
<organism evidence="1">
    <name type="scientific">marine sediment metagenome</name>
    <dbReference type="NCBI Taxonomy" id="412755"/>
    <lineage>
        <taxon>unclassified sequences</taxon>
        <taxon>metagenomes</taxon>
        <taxon>ecological metagenomes</taxon>
    </lineage>
</organism>
<dbReference type="Pfam" id="PF03780">
    <property type="entry name" value="Asp23"/>
    <property type="match status" value="1"/>
</dbReference>
<protein>
    <recommendedName>
        <fullName evidence="2">Asp23/Gls24 family envelope stress response protein</fullName>
    </recommendedName>
</protein>
<accession>X1KCB2</accession>
<dbReference type="AlphaFoldDB" id="X1KCB2"/>
<comment type="caution">
    <text evidence="1">The sequence shown here is derived from an EMBL/GenBank/DDBJ whole genome shotgun (WGS) entry which is preliminary data.</text>
</comment>
<dbReference type="PANTHER" id="PTHR34297:SF1">
    <property type="entry name" value="ASP23_GLS24 FAMILY ENVELOPE STRESS RESPONSE PROTEIN"/>
    <property type="match status" value="1"/>
</dbReference>
<dbReference type="EMBL" id="BARV01009804">
    <property type="protein sequence ID" value="GAI04258.1"/>
    <property type="molecule type" value="Genomic_DNA"/>
</dbReference>
<sequence length="167" mass="18373">MKNIRVEKGELRLVWTKKKEKKEKVVDVPTQKTEKIAGEIKKEEKKEEKVKAKEILGEVNIVPEVIATIISRTVIGIPGVAGLATRAKGGIGTLLGTKELEKGINVDLRENKEVSTTISVILEYGSIIIDVAKEIQKKVKGELETKTGLKVTGVNVNIQGVHIEEKK</sequence>
<dbReference type="InterPro" id="IPR005531">
    <property type="entry name" value="Asp23"/>
</dbReference>
<proteinExistence type="predicted"/>
<reference evidence="1" key="1">
    <citation type="journal article" date="2014" name="Front. Microbiol.">
        <title>High frequency of phylogenetically diverse reductive dehalogenase-homologous genes in deep subseafloor sedimentary metagenomes.</title>
        <authorList>
            <person name="Kawai M."/>
            <person name="Futagami T."/>
            <person name="Toyoda A."/>
            <person name="Takaki Y."/>
            <person name="Nishi S."/>
            <person name="Hori S."/>
            <person name="Arai W."/>
            <person name="Tsubouchi T."/>
            <person name="Morono Y."/>
            <person name="Uchiyama I."/>
            <person name="Ito T."/>
            <person name="Fujiyama A."/>
            <person name="Inagaki F."/>
            <person name="Takami H."/>
        </authorList>
    </citation>
    <scope>NUCLEOTIDE SEQUENCE</scope>
    <source>
        <strain evidence="1">Expedition CK06-06</strain>
    </source>
</reference>
<gene>
    <name evidence="1" type="ORF">S06H3_19200</name>
</gene>
<name>X1KCB2_9ZZZZ</name>
<dbReference type="PANTHER" id="PTHR34297">
    <property type="entry name" value="HYPOTHETICAL CYTOSOLIC PROTEIN-RELATED"/>
    <property type="match status" value="1"/>
</dbReference>